<proteinExistence type="predicted"/>
<dbReference type="Proteomes" id="UP001152795">
    <property type="component" value="Unassembled WGS sequence"/>
</dbReference>
<dbReference type="EMBL" id="CACRXK020005155">
    <property type="protein sequence ID" value="CAB4005298.1"/>
    <property type="molecule type" value="Genomic_DNA"/>
</dbReference>
<gene>
    <name evidence="1" type="ORF">PACLA_8A000367</name>
</gene>
<organism evidence="1 2">
    <name type="scientific">Paramuricea clavata</name>
    <name type="common">Red gorgonian</name>
    <name type="synonym">Violescent sea-whip</name>
    <dbReference type="NCBI Taxonomy" id="317549"/>
    <lineage>
        <taxon>Eukaryota</taxon>
        <taxon>Metazoa</taxon>
        <taxon>Cnidaria</taxon>
        <taxon>Anthozoa</taxon>
        <taxon>Octocorallia</taxon>
        <taxon>Malacalcyonacea</taxon>
        <taxon>Plexauridae</taxon>
        <taxon>Paramuricea</taxon>
    </lineage>
</organism>
<name>A0A7D9E9R6_PARCT</name>
<dbReference type="AlphaFoldDB" id="A0A7D9E9R6"/>
<dbReference type="Pfam" id="PF00078">
    <property type="entry name" value="RVT_1"/>
    <property type="match status" value="1"/>
</dbReference>
<keyword evidence="2" id="KW-1185">Reference proteome</keyword>
<feature type="non-terminal residue" evidence="1">
    <location>
        <position position="1"/>
    </location>
</feature>
<accession>A0A7D9E9R6</accession>
<comment type="caution">
    <text evidence="1">The sequence shown here is derived from an EMBL/GenBank/DDBJ whole genome shotgun (WGS) entry which is preliminary data.</text>
</comment>
<dbReference type="OrthoDB" id="10067563at2759"/>
<dbReference type="InterPro" id="IPR000477">
    <property type="entry name" value="RT_dom"/>
</dbReference>
<dbReference type="PANTHER" id="PTHR33332">
    <property type="entry name" value="REVERSE TRANSCRIPTASE DOMAIN-CONTAINING PROTEIN"/>
    <property type="match status" value="1"/>
</dbReference>
<reference evidence="1" key="1">
    <citation type="submission" date="2020-04" db="EMBL/GenBank/DDBJ databases">
        <authorList>
            <person name="Alioto T."/>
            <person name="Alioto T."/>
            <person name="Gomez Garrido J."/>
        </authorList>
    </citation>
    <scope>NUCLEOTIDE SEQUENCE</scope>
    <source>
        <strain evidence="1">A484AB</strain>
    </source>
</reference>
<dbReference type="PROSITE" id="PS50878">
    <property type="entry name" value="RT_POL"/>
    <property type="match status" value="1"/>
</dbReference>
<sequence>SAYRKNHSTETALLKITNDILLNMNKQHVTLLVVLDLSAAFETIDQDILLDRMSTKLGIEGVVLKCFGSYLKGRSQRVAVHGAVSEKFDLSWGVPQGSCLGLILFTIYGSELFNVIKNHLPNVHCFADDTELYLSFNPSKEHGDVKAAKSMELCVNDIKNWMSKDKLLMNDVKTEFLIIGTRQQLEKVDLNCISIGAVDISPSNSPIKSLGVWLDRNLSMDAHITRTCSTAFYYLYNIRRIRPYLSRQTTEILVHTFITSTLDYCNSLFYGIPSYQLHKLQRIQNAAARLIFRE</sequence>
<evidence type="ECO:0000313" key="1">
    <source>
        <dbReference type="EMBL" id="CAB4005298.1"/>
    </source>
</evidence>
<evidence type="ECO:0000313" key="2">
    <source>
        <dbReference type="Proteomes" id="UP001152795"/>
    </source>
</evidence>
<protein>
    <submittedName>
        <fullName evidence="1">Uncharacterized protein</fullName>
    </submittedName>
</protein>
<feature type="non-terminal residue" evidence="1">
    <location>
        <position position="294"/>
    </location>
</feature>